<accession>A0A443IDZ1</accession>
<dbReference type="AlphaFoldDB" id="A0A443IDZ1"/>
<organism evidence="1 2">
    <name type="scientific">[Pantoea] beijingensis</name>
    <dbReference type="NCBI Taxonomy" id="1324864"/>
    <lineage>
        <taxon>Bacteria</taxon>
        <taxon>Pseudomonadati</taxon>
        <taxon>Pseudomonadota</taxon>
        <taxon>Gammaproteobacteria</taxon>
        <taxon>Enterobacterales</taxon>
        <taxon>Erwiniaceae</taxon>
        <taxon>Erwinia</taxon>
    </lineage>
</organism>
<reference evidence="1 2" key="1">
    <citation type="submission" date="2014-04" db="EMBL/GenBank/DDBJ databases">
        <title>Draft genome sequence of Pantoea beijingensis strain LMG 27579, an emerging pathogen to Pleurotus eryngii with potential industrial application.</title>
        <authorList>
            <person name="Xu F."/>
            <person name="Liu Y."/>
            <person name="Wang S."/>
            <person name="Yin Y."/>
            <person name="Ma Y."/>
            <person name="Zhao S."/>
            <person name="Rong C."/>
        </authorList>
    </citation>
    <scope>NUCLEOTIDE SEQUENCE [LARGE SCALE GENOMIC DNA]</scope>
    <source>
        <strain evidence="1 2">LMG 27579</strain>
    </source>
</reference>
<comment type="caution">
    <text evidence="1">The sequence shown here is derived from an EMBL/GenBank/DDBJ whole genome shotgun (WGS) entry which is preliminary data.</text>
</comment>
<sequence>MELNIYGYCINDNLEFRLSPALLVNVLNGNSIRLRKTMARLLCFLLENHEATIISDTAIMTEVFECHGLRCSRQRLWKAMNTLQLTLHKCGLSTNLLSRVDKCGFAFNEKNIKTLFFYSA</sequence>
<dbReference type="InterPro" id="IPR036388">
    <property type="entry name" value="WH-like_DNA-bd_sf"/>
</dbReference>
<protein>
    <recommendedName>
        <fullName evidence="3">OmpR/PhoB-type domain-containing protein</fullName>
    </recommendedName>
</protein>
<dbReference type="EMBL" id="JMEE01000023">
    <property type="protein sequence ID" value="RWR02293.1"/>
    <property type="molecule type" value="Genomic_DNA"/>
</dbReference>
<gene>
    <name evidence="1" type="ORF">ED28_07895</name>
</gene>
<name>A0A443IDZ1_9GAMM</name>
<evidence type="ECO:0008006" key="3">
    <source>
        <dbReference type="Google" id="ProtNLM"/>
    </source>
</evidence>
<proteinExistence type="predicted"/>
<dbReference type="Gene3D" id="1.10.10.10">
    <property type="entry name" value="Winged helix-like DNA-binding domain superfamily/Winged helix DNA-binding domain"/>
    <property type="match status" value="1"/>
</dbReference>
<dbReference type="RefSeq" id="WP_128176819.1">
    <property type="nucleotide sequence ID" value="NZ_CP071409.1"/>
</dbReference>
<evidence type="ECO:0000313" key="1">
    <source>
        <dbReference type="EMBL" id="RWR02293.1"/>
    </source>
</evidence>
<keyword evidence="2" id="KW-1185">Reference proteome</keyword>
<dbReference type="Proteomes" id="UP000288794">
    <property type="component" value="Unassembled WGS sequence"/>
</dbReference>
<evidence type="ECO:0000313" key="2">
    <source>
        <dbReference type="Proteomes" id="UP000288794"/>
    </source>
</evidence>